<dbReference type="RefSeq" id="WP_072788499.1">
    <property type="nucleotide sequence ID" value="NZ_FQUL01000004.1"/>
</dbReference>
<evidence type="ECO:0000313" key="3">
    <source>
        <dbReference type="EMBL" id="SHE40681.1"/>
    </source>
</evidence>
<dbReference type="Pfam" id="PF00534">
    <property type="entry name" value="Glycos_transf_1"/>
    <property type="match status" value="1"/>
</dbReference>
<dbReference type="AlphaFoldDB" id="A0A1M4T895"/>
<proteinExistence type="predicted"/>
<keyword evidence="1 3" id="KW-0808">Transferase</keyword>
<evidence type="ECO:0000313" key="4">
    <source>
        <dbReference type="Proteomes" id="UP000184295"/>
    </source>
</evidence>
<dbReference type="GO" id="GO:0016757">
    <property type="term" value="F:glycosyltransferase activity"/>
    <property type="evidence" value="ECO:0007669"/>
    <property type="project" value="InterPro"/>
</dbReference>
<dbReference type="SUPFAM" id="SSF53756">
    <property type="entry name" value="UDP-Glycosyltransferase/glycogen phosphorylase"/>
    <property type="match status" value="1"/>
</dbReference>
<dbReference type="CDD" id="cd03801">
    <property type="entry name" value="GT4_PimA-like"/>
    <property type="match status" value="1"/>
</dbReference>
<sequence length="398" mass="44692">MNSGQDLSITFVLPRYGKEVVGGAEGAARSFAEKLAALGVRIKVLTTTALSIDTWEHHFEVGTTEIDGVVVHRFKPELGRSRSFPELSEKVLFMPSSTPMDLCTKWVKAQGPVSNDLLEAIASDTSDLVVFYPYLYHPMIYGLPLVRERSVLHPAAHPEPPLYLKIYRELFESARAIVLQSDAELELVNKTFRVGATRQIQLGLGVDGPTDKVRTSLKRTTSELGPPYVLCLGRVDDHKGTTMLADFFIQYKERNPSSLKLLYAGPVVVDPPKHKDIEVLGVVSEEEKWGLINSSQVVISPSYFEAFSIVLFEAWALKRPVIVNQTCGPTYEHVLRSGGGLWFNDYATFEVSLDKVLLDEALRNRLGKLGNDYHQKNFTWDKVLQRYLQFLLELKAHL</sequence>
<organism evidence="3 4">
    <name type="scientific">Ferrithrix thermotolerans DSM 19514</name>
    <dbReference type="NCBI Taxonomy" id="1121881"/>
    <lineage>
        <taxon>Bacteria</taxon>
        <taxon>Bacillati</taxon>
        <taxon>Actinomycetota</taxon>
        <taxon>Acidimicrobiia</taxon>
        <taxon>Acidimicrobiales</taxon>
        <taxon>Acidimicrobiaceae</taxon>
        <taxon>Ferrithrix</taxon>
    </lineage>
</organism>
<dbReference type="STRING" id="1121881.SAMN02745225_00547"/>
<evidence type="ECO:0000259" key="2">
    <source>
        <dbReference type="Pfam" id="PF00534"/>
    </source>
</evidence>
<gene>
    <name evidence="3" type="ORF">SAMN02745225_00547</name>
</gene>
<dbReference type="PANTHER" id="PTHR46401">
    <property type="entry name" value="GLYCOSYLTRANSFERASE WBBK-RELATED"/>
    <property type="match status" value="1"/>
</dbReference>
<accession>A0A1M4T895</accession>
<feature type="domain" description="Glycosyl transferase family 1" evidence="2">
    <location>
        <begin position="219"/>
        <end position="368"/>
    </location>
</feature>
<keyword evidence="4" id="KW-1185">Reference proteome</keyword>
<reference evidence="4" key="1">
    <citation type="submission" date="2016-11" db="EMBL/GenBank/DDBJ databases">
        <authorList>
            <person name="Varghese N."/>
            <person name="Submissions S."/>
        </authorList>
    </citation>
    <scope>NUCLEOTIDE SEQUENCE [LARGE SCALE GENOMIC DNA]</scope>
    <source>
        <strain evidence="4">DSM 19514</strain>
    </source>
</reference>
<dbReference type="InterPro" id="IPR001296">
    <property type="entry name" value="Glyco_trans_1"/>
</dbReference>
<dbReference type="PANTHER" id="PTHR46401:SF2">
    <property type="entry name" value="GLYCOSYLTRANSFERASE WBBK-RELATED"/>
    <property type="match status" value="1"/>
</dbReference>
<dbReference type="Gene3D" id="3.40.50.2000">
    <property type="entry name" value="Glycogen Phosphorylase B"/>
    <property type="match status" value="2"/>
</dbReference>
<dbReference type="EMBL" id="FQUL01000004">
    <property type="protein sequence ID" value="SHE40681.1"/>
    <property type="molecule type" value="Genomic_DNA"/>
</dbReference>
<dbReference type="OrthoDB" id="506201at2"/>
<evidence type="ECO:0000256" key="1">
    <source>
        <dbReference type="ARBA" id="ARBA00022679"/>
    </source>
</evidence>
<protein>
    <submittedName>
        <fullName evidence="3">Glycosyltransferase involved in cell wall bisynthesis</fullName>
    </submittedName>
</protein>
<dbReference type="Proteomes" id="UP000184295">
    <property type="component" value="Unassembled WGS sequence"/>
</dbReference>
<name>A0A1M4T895_9ACTN</name>